<comment type="subcellular location">
    <subcellularLocation>
        <location evidence="1">Mitochondrion</location>
    </subcellularLocation>
</comment>
<feature type="region of interest" description="Disordered" evidence="10">
    <location>
        <begin position="234"/>
        <end position="263"/>
    </location>
</feature>
<evidence type="ECO:0000313" key="11">
    <source>
        <dbReference type="EMBL" id="KAF4102972.1"/>
    </source>
</evidence>
<dbReference type="PANTHER" id="PTHR46685:SF1">
    <property type="entry name" value="SMALL RIBOSOMAL SUBUNIT PROTEIN US15M"/>
    <property type="match status" value="1"/>
</dbReference>
<dbReference type="GO" id="GO:0003723">
    <property type="term" value="F:RNA binding"/>
    <property type="evidence" value="ECO:0007669"/>
    <property type="project" value="TreeGrafter"/>
</dbReference>
<keyword evidence="12" id="KW-1185">Reference proteome</keyword>
<evidence type="ECO:0000256" key="8">
    <source>
        <dbReference type="ARBA" id="ARBA00035528"/>
    </source>
</evidence>
<comment type="caution">
    <text evidence="11">The sequence shown here is derived from an EMBL/GenBank/DDBJ whole genome shotgun (WGS) entry which is preliminary data.</text>
</comment>
<keyword evidence="5" id="KW-0496">Mitochondrion</keyword>
<gene>
    <name evidence="11" type="ORF">G5714_015855</name>
</gene>
<keyword evidence="4 9" id="KW-0689">Ribosomal protein</keyword>
<dbReference type="InterPro" id="IPR052137">
    <property type="entry name" value="uS15_ribosomal"/>
</dbReference>
<dbReference type="InterPro" id="IPR005290">
    <property type="entry name" value="Ribosomal_uS15_bac-type"/>
</dbReference>
<accession>A0A7J6CAW9</accession>
<dbReference type="Proteomes" id="UP000579812">
    <property type="component" value="Unassembled WGS sequence"/>
</dbReference>
<feature type="compositionally biased region" description="Polar residues" evidence="10">
    <location>
        <begin position="252"/>
        <end position="263"/>
    </location>
</feature>
<evidence type="ECO:0000256" key="2">
    <source>
        <dbReference type="ARBA" id="ARBA00008434"/>
    </source>
</evidence>
<dbReference type="InterPro" id="IPR009068">
    <property type="entry name" value="uS15_NS1_RNA-bd_sf"/>
</dbReference>
<name>A0A7J6CAW9_9TELE</name>
<dbReference type="Pfam" id="PF00312">
    <property type="entry name" value="Ribosomal_S15"/>
    <property type="match status" value="1"/>
</dbReference>
<dbReference type="NCBIfam" id="TIGR00952">
    <property type="entry name" value="S15_bact"/>
    <property type="match status" value="1"/>
</dbReference>
<dbReference type="PANTHER" id="PTHR46685">
    <property type="entry name" value="28S RIBOSOMAL PROTEIN S15, MITOCHONDRIAL"/>
    <property type="match status" value="1"/>
</dbReference>
<evidence type="ECO:0000256" key="3">
    <source>
        <dbReference type="ARBA" id="ARBA00022946"/>
    </source>
</evidence>
<keyword evidence="3" id="KW-0809">Transit peptide</keyword>
<dbReference type="SUPFAM" id="SSF47060">
    <property type="entry name" value="S15/NS1 RNA-binding domain"/>
    <property type="match status" value="1"/>
</dbReference>
<sequence>MVLKNVFRSTVLGLRTWSVFSGARQGNTVVPAFKQPQCSFYTNWTLTGICKRDEILLNQPVRQYARPSRKKQEFPSQLQDLHPSMLKHEYASVPLAQSVDDVVKKLLTLELANHSEKLRLKEEQLIAKVQRDENDRSSTEVKVAILTARIRNLQEHLHKHPKDKANKRRMLMAIDRRKKKLKVLRMTRYESFEKVCQELGITYTFPPEYYRRVTRRWLAKKAFCNKVFQEVQKQKAEQREKQRAEGAKGKEPTSSTEPQETVA</sequence>
<organism evidence="11 12">
    <name type="scientific">Onychostoma macrolepis</name>
    <dbReference type="NCBI Taxonomy" id="369639"/>
    <lineage>
        <taxon>Eukaryota</taxon>
        <taxon>Metazoa</taxon>
        <taxon>Chordata</taxon>
        <taxon>Craniata</taxon>
        <taxon>Vertebrata</taxon>
        <taxon>Euteleostomi</taxon>
        <taxon>Actinopterygii</taxon>
        <taxon>Neopterygii</taxon>
        <taxon>Teleostei</taxon>
        <taxon>Ostariophysi</taxon>
        <taxon>Cypriniformes</taxon>
        <taxon>Cyprinidae</taxon>
        <taxon>Acrossocheilinae</taxon>
        <taxon>Onychostoma</taxon>
    </lineage>
</organism>
<dbReference type="SMART" id="SM01387">
    <property type="entry name" value="Ribosomal_S15"/>
    <property type="match status" value="1"/>
</dbReference>
<evidence type="ECO:0000313" key="12">
    <source>
        <dbReference type="Proteomes" id="UP000579812"/>
    </source>
</evidence>
<evidence type="ECO:0000256" key="4">
    <source>
        <dbReference type="ARBA" id="ARBA00022980"/>
    </source>
</evidence>
<evidence type="ECO:0000256" key="10">
    <source>
        <dbReference type="SAM" id="MobiDB-lite"/>
    </source>
</evidence>
<evidence type="ECO:0000256" key="5">
    <source>
        <dbReference type="ARBA" id="ARBA00023128"/>
    </source>
</evidence>
<dbReference type="EMBL" id="JAAMOB010000016">
    <property type="protein sequence ID" value="KAF4102972.1"/>
    <property type="molecule type" value="Genomic_DNA"/>
</dbReference>
<dbReference type="HAMAP" id="MF_01343_B">
    <property type="entry name" value="Ribosomal_uS15_B"/>
    <property type="match status" value="1"/>
</dbReference>
<evidence type="ECO:0000256" key="7">
    <source>
        <dbReference type="ARBA" id="ARBA00035249"/>
    </source>
</evidence>
<comment type="similarity">
    <text evidence="2 9">Belongs to the universal ribosomal protein uS15 family.</text>
</comment>
<dbReference type="InterPro" id="IPR000589">
    <property type="entry name" value="Ribosomal_uS15"/>
</dbReference>
<protein>
    <recommendedName>
        <fullName evidence="7">Small ribosomal subunit protein uS15m</fullName>
    </recommendedName>
    <alternativeName>
        <fullName evidence="8">28S ribosomal protein S15, mitochondrial</fullName>
    </alternativeName>
</protein>
<feature type="compositionally biased region" description="Basic and acidic residues" evidence="10">
    <location>
        <begin position="234"/>
        <end position="251"/>
    </location>
</feature>
<evidence type="ECO:0000256" key="1">
    <source>
        <dbReference type="ARBA" id="ARBA00004173"/>
    </source>
</evidence>
<reference evidence="11 12" key="1">
    <citation type="submission" date="2020-04" db="EMBL/GenBank/DDBJ databases">
        <title>Chromosome-level genome assembly of a cyprinid fish Onychostoma macrolepis by integration of Nanopore Sequencing, Bionano and Hi-C technology.</title>
        <authorList>
            <person name="Wang D."/>
        </authorList>
    </citation>
    <scope>NUCLEOTIDE SEQUENCE [LARGE SCALE GENOMIC DNA]</scope>
    <source>
        <strain evidence="11">SWU-2019</strain>
        <tissue evidence="11">Muscle</tissue>
    </source>
</reference>
<proteinExistence type="inferred from homology"/>
<evidence type="ECO:0000256" key="6">
    <source>
        <dbReference type="ARBA" id="ARBA00023274"/>
    </source>
</evidence>
<dbReference type="GO" id="GO:0003735">
    <property type="term" value="F:structural constituent of ribosome"/>
    <property type="evidence" value="ECO:0007669"/>
    <property type="project" value="InterPro"/>
</dbReference>
<dbReference type="AlphaFoldDB" id="A0A7J6CAW9"/>
<dbReference type="GO" id="GO:0005763">
    <property type="term" value="C:mitochondrial small ribosomal subunit"/>
    <property type="evidence" value="ECO:0007669"/>
    <property type="project" value="TreeGrafter"/>
</dbReference>
<dbReference type="CDD" id="cd00353">
    <property type="entry name" value="Ribosomal_S15p_S13e"/>
    <property type="match status" value="1"/>
</dbReference>
<dbReference type="GO" id="GO:0032543">
    <property type="term" value="P:mitochondrial translation"/>
    <property type="evidence" value="ECO:0007669"/>
    <property type="project" value="TreeGrafter"/>
</dbReference>
<dbReference type="Gene3D" id="1.10.287.10">
    <property type="entry name" value="S15/NS1, RNA-binding"/>
    <property type="match status" value="1"/>
</dbReference>
<keyword evidence="6 9" id="KW-0687">Ribonucleoprotein</keyword>
<evidence type="ECO:0000256" key="9">
    <source>
        <dbReference type="RuleBase" id="RU003919"/>
    </source>
</evidence>